<dbReference type="OrthoDB" id="2677436at2"/>
<evidence type="ECO:0000313" key="2">
    <source>
        <dbReference type="Proteomes" id="UP000270678"/>
    </source>
</evidence>
<dbReference type="EMBL" id="CP034346">
    <property type="protein sequence ID" value="AZS17074.1"/>
    <property type="molecule type" value="Genomic_DNA"/>
</dbReference>
<organism evidence="1 2">
    <name type="scientific">Paenibacillus lutimineralis</name>
    <dbReference type="NCBI Taxonomy" id="2707005"/>
    <lineage>
        <taxon>Bacteria</taxon>
        <taxon>Bacillati</taxon>
        <taxon>Bacillota</taxon>
        <taxon>Bacilli</taxon>
        <taxon>Bacillales</taxon>
        <taxon>Paenibacillaceae</taxon>
        <taxon>Paenibacillus</taxon>
    </lineage>
</organism>
<name>A0A3S9V3E3_9BACL</name>
<dbReference type="Proteomes" id="UP000270678">
    <property type="component" value="Chromosome"/>
</dbReference>
<evidence type="ECO:0000313" key="1">
    <source>
        <dbReference type="EMBL" id="AZS17074.1"/>
    </source>
</evidence>
<protein>
    <submittedName>
        <fullName evidence="1">Uncharacterized protein</fullName>
    </submittedName>
</protein>
<reference evidence="2" key="1">
    <citation type="submission" date="2018-12" db="EMBL/GenBank/DDBJ databases">
        <title>Complete genome sequence of Paenibacillus sp. MBLB1234.</title>
        <authorList>
            <person name="Nam Y.-D."/>
            <person name="Kang J."/>
            <person name="Chung W.-H."/>
            <person name="Park Y.S."/>
        </authorList>
    </citation>
    <scope>NUCLEOTIDE SEQUENCE [LARGE SCALE GENOMIC DNA]</scope>
    <source>
        <strain evidence="2">MBLB1234</strain>
    </source>
</reference>
<sequence length="305" mass="35553">MNNLRPDEKDNVFLFPKTLDYYQIELTRMLEREQYKEAAGLLRFLLQCQGMEQRNYEEWQALLDWLISAFPGLQEESLEDEETGFADQAEEEMARQHVQAKAAEDKEYAAKLLQTVTGQPLSEQTFLALDQLSYLESSDVDEVLVQWLGRQKLHPLLQYRVLQTLRRRGKTGHVTFLRTGERVEIDVESVPLRPEDFPPSIQSILERVGDQTQVHDPTLFYFAQELWFQFVMAIYGTMDYRSMLAEEDDIIDIWAAALHQIVSDTLPGGQGDEEIRALYGITDHLRLRFEQAYRSMRQFASFGLK</sequence>
<dbReference type="AlphaFoldDB" id="A0A3S9V3E3"/>
<accession>A0A3S9V3E3</accession>
<dbReference type="KEGG" id="plut:EI981_23225"/>
<keyword evidence="2" id="KW-1185">Reference proteome</keyword>
<gene>
    <name evidence="1" type="ORF">EI981_23225</name>
</gene>
<proteinExistence type="predicted"/>